<accession>A0A2D0NHP1</accession>
<evidence type="ECO:0008006" key="10">
    <source>
        <dbReference type="Google" id="ProtNLM"/>
    </source>
</evidence>
<dbReference type="GO" id="GO:0009279">
    <property type="term" value="C:cell outer membrane"/>
    <property type="evidence" value="ECO:0007669"/>
    <property type="project" value="UniProtKB-SubCell"/>
</dbReference>
<evidence type="ECO:0000256" key="2">
    <source>
        <dbReference type="ARBA" id="ARBA00007613"/>
    </source>
</evidence>
<evidence type="ECO:0000256" key="6">
    <source>
        <dbReference type="ARBA" id="ARBA00023136"/>
    </source>
</evidence>
<dbReference type="InterPro" id="IPR003423">
    <property type="entry name" value="OMP_efflux"/>
</dbReference>
<reference evidence="8 9" key="1">
    <citation type="submission" date="2017-10" db="EMBL/GenBank/DDBJ databases">
        <title>The draft genome sequence of Lewinella nigricans NBRC 102662.</title>
        <authorList>
            <person name="Wang K."/>
        </authorList>
    </citation>
    <scope>NUCLEOTIDE SEQUENCE [LARGE SCALE GENOMIC DNA]</scope>
    <source>
        <strain evidence="8 9">NBRC 102662</strain>
    </source>
</reference>
<keyword evidence="4" id="KW-1134">Transmembrane beta strand</keyword>
<organism evidence="8 9">
    <name type="scientific">Flavilitoribacter nigricans (strain ATCC 23147 / DSM 23189 / NBRC 102662 / NCIMB 1420 / SS-2)</name>
    <name type="common">Lewinella nigricans</name>
    <dbReference type="NCBI Taxonomy" id="1122177"/>
    <lineage>
        <taxon>Bacteria</taxon>
        <taxon>Pseudomonadati</taxon>
        <taxon>Bacteroidota</taxon>
        <taxon>Saprospiria</taxon>
        <taxon>Saprospirales</taxon>
        <taxon>Lewinellaceae</taxon>
        <taxon>Flavilitoribacter</taxon>
    </lineage>
</organism>
<gene>
    <name evidence="8" type="ORF">CRP01_03125</name>
</gene>
<evidence type="ECO:0000256" key="7">
    <source>
        <dbReference type="ARBA" id="ARBA00023237"/>
    </source>
</evidence>
<dbReference type="AlphaFoldDB" id="A0A2D0NHP1"/>
<dbReference type="PANTHER" id="PTHR30026:SF20">
    <property type="entry name" value="OUTER MEMBRANE PROTEIN TOLC"/>
    <property type="match status" value="1"/>
</dbReference>
<dbReference type="GO" id="GO:0015562">
    <property type="term" value="F:efflux transmembrane transporter activity"/>
    <property type="evidence" value="ECO:0007669"/>
    <property type="project" value="InterPro"/>
</dbReference>
<comment type="subcellular location">
    <subcellularLocation>
        <location evidence="1">Cell outer membrane</location>
    </subcellularLocation>
</comment>
<dbReference type="OrthoDB" id="9771205at2"/>
<keyword evidence="7" id="KW-0998">Cell outer membrane</keyword>
<keyword evidence="3" id="KW-0813">Transport</keyword>
<proteinExistence type="inferred from homology"/>
<dbReference type="GO" id="GO:1990281">
    <property type="term" value="C:efflux pump complex"/>
    <property type="evidence" value="ECO:0007669"/>
    <property type="project" value="TreeGrafter"/>
</dbReference>
<evidence type="ECO:0000313" key="9">
    <source>
        <dbReference type="Proteomes" id="UP000223913"/>
    </source>
</evidence>
<keyword evidence="9" id="KW-1185">Reference proteome</keyword>
<dbReference type="PANTHER" id="PTHR30026">
    <property type="entry name" value="OUTER MEMBRANE PROTEIN TOLC"/>
    <property type="match status" value="1"/>
</dbReference>
<evidence type="ECO:0000313" key="8">
    <source>
        <dbReference type="EMBL" id="PHN08022.1"/>
    </source>
</evidence>
<dbReference type="InterPro" id="IPR051906">
    <property type="entry name" value="TolC-like"/>
</dbReference>
<dbReference type="GO" id="GO:0015288">
    <property type="term" value="F:porin activity"/>
    <property type="evidence" value="ECO:0007669"/>
    <property type="project" value="TreeGrafter"/>
</dbReference>
<evidence type="ECO:0000256" key="3">
    <source>
        <dbReference type="ARBA" id="ARBA00022448"/>
    </source>
</evidence>
<keyword evidence="6" id="KW-0472">Membrane</keyword>
<dbReference type="RefSeq" id="WP_099148541.1">
    <property type="nucleotide sequence ID" value="NZ_PDUD01000003.1"/>
</dbReference>
<dbReference type="Gene3D" id="1.20.1600.10">
    <property type="entry name" value="Outer membrane efflux proteins (OEP)"/>
    <property type="match status" value="1"/>
</dbReference>
<protein>
    <recommendedName>
        <fullName evidence="10">TolC family protein</fullName>
    </recommendedName>
</protein>
<dbReference type="SUPFAM" id="SSF56954">
    <property type="entry name" value="Outer membrane efflux proteins (OEP)"/>
    <property type="match status" value="1"/>
</dbReference>
<dbReference type="EMBL" id="PDUD01000003">
    <property type="protein sequence ID" value="PHN08022.1"/>
    <property type="molecule type" value="Genomic_DNA"/>
</dbReference>
<name>A0A2D0NHP1_FLAN2</name>
<evidence type="ECO:0000256" key="4">
    <source>
        <dbReference type="ARBA" id="ARBA00022452"/>
    </source>
</evidence>
<comment type="similarity">
    <text evidence="2">Belongs to the outer membrane factor (OMF) (TC 1.B.17) family.</text>
</comment>
<dbReference type="Proteomes" id="UP000223913">
    <property type="component" value="Unassembled WGS sequence"/>
</dbReference>
<comment type="caution">
    <text evidence="8">The sequence shown here is derived from an EMBL/GenBank/DDBJ whole genome shotgun (WGS) entry which is preliminary data.</text>
</comment>
<evidence type="ECO:0000256" key="1">
    <source>
        <dbReference type="ARBA" id="ARBA00004442"/>
    </source>
</evidence>
<dbReference type="Pfam" id="PF02321">
    <property type="entry name" value="OEP"/>
    <property type="match status" value="2"/>
</dbReference>
<evidence type="ECO:0000256" key="5">
    <source>
        <dbReference type="ARBA" id="ARBA00022692"/>
    </source>
</evidence>
<sequence length="461" mass="51653">MISYLRNRVTTVRPIHQLAALMIFGSVLAAGTLRAQETSLSLSEAIEIGLKNNYQIQIRQLEKEQAANLNDWGVAGKYPTINLTLNNNNTYSGSKNPASFLRELSQFGTGLGPGIEANWVLFDGYRVRFTKDQLEQQERMSEISTKLAVENTIQSIIQAYYAALVQKEQLDVRMEVLDLSRDRVAYQEVRREYGQAGTFDVLQTQDAYLNDSTSYIVQLNTYENALRSLNLAMGIDVFGTNYTLTDTLTRELPAYEFEAMQTRLLANNQSILNLQMARELAHTNTLLQEATKSPTVSVRGGANYNLNKTVFGTGTFSDGNERDLGGIGSSNYSAFINLSATYNIFDGGVRRKQVENAKTGELIAQLNIEEAKRNLNLQLQNGLATFESQKELVRVTQQLADNARRNLEIAEERFRGGLINSFDYRTIQLGYINANQALLNAIYNVKLTETELIRLTGGLVR</sequence>
<keyword evidence="5" id="KW-0812">Transmembrane</keyword>